<comment type="caution">
    <text evidence="3">The sequence shown here is derived from an EMBL/GenBank/DDBJ whole genome shotgun (WGS) entry which is preliminary data.</text>
</comment>
<dbReference type="AlphaFoldDB" id="A0A0K9YUB3"/>
<keyword evidence="1" id="KW-1133">Transmembrane helix</keyword>
<dbReference type="Proteomes" id="UP000319578">
    <property type="component" value="Unassembled WGS sequence"/>
</dbReference>
<protein>
    <submittedName>
        <fullName evidence="3">Uncharacterized protein</fullName>
    </submittedName>
</protein>
<dbReference type="RefSeq" id="WP_049738342.1">
    <property type="nucleotide sequence ID" value="NZ_BJON01000036.1"/>
</dbReference>
<keyword evidence="1" id="KW-0812">Transmembrane</keyword>
<reference evidence="4" key="1">
    <citation type="submission" date="2015-07" db="EMBL/GenBank/DDBJ databases">
        <title>Genome sequencing project for genomic taxonomy and phylogenomics of Bacillus-like bacteria.</title>
        <authorList>
            <person name="Liu B."/>
            <person name="Wang J."/>
            <person name="Zhu Y."/>
            <person name="Liu G."/>
            <person name="Chen Q."/>
            <person name="Chen Z."/>
            <person name="Lan J."/>
            <person name="Che J."/>
            <person name="Ge C."/>
            <person name="Shi H."/>
            <person name="Pan Z."/>
            <person name="Liu X."/>
        </authorList>
    </citation>
    <scope>NUCLEOTIDE SEQUENCE [LARGE SCALE GENOMIC DNA]</scope>
    <source>
        <strain evidence="4">DSM 9887</strain>
    </source>
</reference>
<dbReference type="OrthoDB" id="9800141at2"/>
<feature type="transmembrane region" description="Helical" evidence="1">
    <location>
        <begin position="89"/>
        <end position="107"/>
    </location>
</feature>
<accession>A0A0K9YUB3</accession>
<evidence type="ECO:0000313" key="2">
    <source>
        <dbReference type="EMBL" id="GED72870.1"/>
    </source>
</evidence>
<evidence type="ECO:0000313" key="3">
    <source>
        <dbReference type="EMBL" id="KNB72293.1"/>
    </source>
</evidence>
<dbReference type="EMBL" id="BJON01000036">
    <property type="protein sequence ID" value="GED72870.1"/>
    <property type="molecule type" value="Genomic_DNA"/>
</dbReference>
<reference evidence="2 5" key="3">
    <citation type="submission" date="2019-06" db="EMBL/GenBank/DDBJ databases">
        <title>Whole genome shotgun sequence of Brevibacillus reuszeri NBRC 15719.</title>
        <authorList>
            <person name="Hosoyama A."/>
            <person name="Uohara A."/>
            <person name="Ohji S."/>
            <person name="Ichikawa N."/>
        </authorList>
    </citation>
    <scope>NUCLEOTIDE SEQUENCE [LARGE SCALE GENOMIC DNA]</scope>
    <source>
        <strain evidence="2 5">NBRC 15719</strain>
    </source>
</reference>
<reference evidence="3" key="2">
    <citation type="submission" date="2015-07" db="EMBL/GenBank/DDBJ databases">
        <title>MeaNS - Measles Nucleotide Surveillance Program.</title>
        <authorList>
            <person name="Tran T."/>
            <person name="Druce J."/>
        </authorList>
    </citation>
    <scope>NUCLEOTIDE SEQUENCE</scope>
    <source>
        <strain evidence="3">DSM 9887</strain>
    </source>
</reference>
<dbReference type="EMBL" id="LGIQ01000007">
    <property type="protein sequence ID" value="KNB72293.1"/>
    <property type="molecule type" value="Genomic_DNA"/>
</dbReference>
<dbReference type="PATRIC" id="fig|54915.3.peg.1010"/>
<dbReference type="Proteomes" id="UP000036834">
    <property type="component" value="Unassembled WGS sequence"/>
</dbReference>
<dbReference type="InterPro" id="IPR036259">
    <property type="entry name" value="MFS_trans_sf"/>
</dbReference>
<proteinExistence type="predicted"/>
<feature type="transmembrane region" description="Helical" evidence="1">
    <location>
        <begin position="59"/>
        <end position="77"/>
    </location>
</feature>
<keyword evidence="1" id="KW-0472">Membrane</keyword>
<organism evidence="3 4">
    <name type="scientific">Brevibacillus reuszeri</name>
    <dbReference type="NCBI Taxonomy" id="54915"/>
    <lineage>
        <taxon>Bacteria</taxon>
        <taxon>Bacillati</taxon>
        <taxon>Bacillota</taxon>
        <taxon>Bacilli</taxon>
        <taxon>Bacillales</taxon>
        <taxon>Paenibacillaceae</taxon>
        <taxon>Brevibacillus</taxon>
    </lineage>
</organism>
<evidence type="ECO:0000256" key="1">
    <source>
        <dbReference type="SAM" id="Phobius"/>
    </source>
</evidence>
<name>A0A0K9YUB3_9BACL</name>
<evidence type="ECO:0000313" key="4">
    <source>
        <dbReference type="Proteomes" id="UP000036834"/>
    </source>
</evidence>
<evidence type="ECO:0000313" key="5">
    <source>
        <dbReference type="Proteomes" id="UP000319578"/>
    </source>
</evidence>
<feature type="transmembrane region" description="Helical" evidence="1">
    <location>
        <begin position="33"/>
        <end position="53"/>
    </location>
</feature>
<gene>
    <name evidence="3" type="ORF">ADS79_10360</name>
    <name evidence="2" type="ORF">BRE01_65720</name>
</gene>
<feature type="transmembrane region" description="Helical" evidence="1">
    <location>
        <begin position="113"/>
        <end position="132"/>
    </location>
</feature>
<keyword evidence="5" id="KW-1185">Reference proteome</keyword>
<dbReference type="SUPFAM" id="SSF103473">
    <property type="entry name" value="MFS general substrate transporter"/>
    <property type="match status" value="1"/>
</dbReference>
<feature type="transmembrane region" description="Helical" evidence="1">
    <location>
        <begin position="6"/>
        <end position="21"/>
    </location>
</feature>
<sequence>MLFLNMVFLIFLTVSSMLYTFKNRSELACMDGMIFAMVLGAMSSLTLGLNIQVYLVNDLGLATILAILIGIVVGFITGKSVSLTASIEGVMAGIMGGMMSPMLGAMLVHPMTLIWFLDFAYVLVLVLLVYLAKEAKQAFLEEQQEAERDQSASR</sequence>